<evidence type="ECO:0000256" key="1">
    <source>
        <dbReference type="SAM" id="SignalP"/>
    </source>
</evidence>
<dbReference type="AlphaFoldDB" id="A0A7W8XB63"/>
<dbReference type="Gene3D" id="2.40.128.520">
    <property type="match status" value="1"/>
</dbReference>
<dbReference type="InterPro" id="IPR019223">
    <property type="entry name" value="DUF2147"/>
</dbReference>
<feature type="signal peptide" evidence="1">
    <location>
        <begin position="1"/>
        <end position="21"/>
    </location>
</feature>
<comment type="caution">
    <text evidence="3">The sequence shown here is derived from an EMBL/GenBank/DDBJ whole genome shotgun (WGS) entry which is preliminary data.</text>
</comment>
<evidence type="ECO:0000313" key="3">
    <source>
        <dbReference type="EMBL" id="MBB5537438.1"/>
    </source>
</evidence>
<keyword evidence="4" id="KW-1185">Reference proteome</keyword>
<name>A0A7W8XB63_9HYPH</name>
<dbReference type="PANTHER" id="PTHR36919">
    <property type="entry name" value="BLR1215 PROTEIN"/>
    <property type="match status" value="1"/>
</dbReference>
<dbReference type="RefSeq" id="WP_018329623.1">
    <property type="nucleotide sequence ID" value="NZ_JACHBK010000009.1"/>
</dbReference>
<proteinExistence type="predicted"/>
<accession>A0A7W8XB63</accession>
<feature type="chain" id="PRO_5030936645" evidence="1">
    <location>
        <begin position="22"/>
        <end position="113"/>
    </location>
</feature>
<reference evidence="3 4" key="1">
    <citation type="submission" date="2020-08" db="EMBL/GenBank/DDBJ databases">
        <title>Genomic Encyclopedia of Type Strains, Phase IV (KMG-V): Genome sequencing to study the core and pangenomes of soil and plant-associated prokaryotes.</title>
        <authorList>
            <person name="Whitman W."/>
        </authorList>
    </citation>
    <scope>NUCLEOTIDE SEQUENCE [LARGE SCALE GENOMIC DNA]</scope>
    <source>
        <strain evidence="3 4">SEMIA 4084</strain>
    </source>
</reference>
<feature type="domain" description="DUF2147" evidence="2">
    <location>
        <begin position="60"/>
        <end position="112"/>
    </location>
</feature>
<evidence type="ECO:0000313" key="4">
    <source>
        <dbReference type="Proteomes" id="UP000585507"/>
    </source>
</evidence>
<organism evidence="3 4">
    <name type="scientific">Rhizobium giardinii</name>
    <dbReference type="NCBI Taxonomy" id="56731"/>
    <lineage>
        <taxon>Bacteria</taxon>
        <taxon>Pseudomonadati</taxon>
        <taxon>Pseudomonadota</taxon>
        <taxon>Alphaproteobacteria</taxon>
        <taxon>Hyphomicrobiales</taxon>
        <taxon>Rhizobiaceae</taxon>
        <taxon>Rhizobium/Agrobacterium group</taxon>
        <taxon>Rhizobium</taxon>
    </lineage>
</organism>
<keyword evidence="1" id="KW-0732">Signal</keyword>
<evidence type="ECO:0000259" key="2">
    <source>
        <dbReference type="Pfam" id="PF09917"/>
    </source>
</evidence>
<dbReference type="PANTHER" id="PTHR36919:SF2">
    <property type="entry name" value="BLL6627 PROTEIN"/>
    <property type="match status" value="1"/>
</dbReference>
<protein>
    <submittedName>
        <fullName evidence="3">Uncharacterized protein (DUF2147 family)</fullName>
    </submittedName>
</protein>
<dbReference type="EMBL" id="JACHBK010000009">
    <property type="protein sequence ID" value="MBB5537438.1"/>
    <property type="molecule type" value="Genomic_DNA"/>
</dbReference>
<sequence>MIRTFILAAAMTLGASTAGFAAEPIVGDWKTASGETATIASCGGAYCITLKTGKHAGKRIGNMNGSGDSYTGEITDPANDKTYSGSASIQGTSLKMQGCVLKVLCKSQTWTRM</sequence>
<dbReference type="Proteomes" id="UP000585507">
    <property type="component" value="Unassembled WGS sequence"/>
</dbReference>
<dbReference type="Pfam" id="PF09917">
    <property type="entry name" value="DUF2147"/>
    <property type="match status" value="1"/>
</dbReference>
<gene>
    <name evidence="3" type="ORF">GGD55_004154</name>
</gene>